<sequence>MNLSVTITIQLILLRANLSWSWGYKYNVQIVQFDTLEPENELLVDFRNLRVVGRERSLNGTVHILEDMDGENFQLSVDFRNDPNNNGRWRAVLYNVPIMNICRAMKLYIGTYAKSTLRQGEITNLPFDGKSCPLPKGTYYVRNLLMNTETWPEIIPAGGVELNYRFYKHGKPVGGASCRAVIERKLM</sequence>
<dbReference type="STRING" id="7244.B4LJ76"/>
<evidence type="ECO:0000313" key="3">
    <source>
        <dbReference type="Proteomes" id="UP000008792"/>
    </source>
</evidence>
<feature type="chain" id="PRO_5006457235" description="MD-2-related lipid-recognition domain-containing protein" evidence="1">
    <location>
        <begin position="24"/>
        <end position="187"/>
    </location>
</feature>
<protein>
    <recommendedName>
        <fullName evidence="4">MD-2-related lipid-recognition domain-containing protein</fullName>
    </recommendedName>
</protein>
<dbReference type="AlphaFoldDB" id="B4LJ76"/>
<feature type="signal peptide" evidence="1">
    <location>
        <begin position="1"/>
        <end position="23"/>
    </location>
</feature>
<name>B4LJ76_DROVI</name>
<evidence type="ECO:0008006" key="4">
    <source>
        <dbReference type="Google" id="ProtNLM"/>
    </source>
</evidence>
<dbReference type="Pfam" id="PF06477">
    <property type="entry name" value="DUF1091"/>
    <property type="match status" value="1"/>
</dbReference>
<dbReference type="EMBL" id="CH940648">
    <property type="protein sequence ID" value="EDW61512.2"/>
    <property type="molecule type" value="Genomic_DNA"/>
</dbReference>
<organism evidence="2 3">
    <name type="scientific">Drosophila virilis</name>
    <name type="common">Fruit fly</name>
    <dbReference type="NCBI Taxonomy" id="7244"/>
    <lineage>
        <taxon>Eukaryota</taxon>
        <taxon>Metazoa</taxon>
        <taxon>Ecdysozoa</taxon>
        <taxon>Arthropoda</taxon>
        <taxon>Hexapoda</taxon>
        <taxon>Insecta</taxon>
        <taxon>Pterygota</taxon>
        <taxon>Neoptera</taxon>
        <taxon>Endopterygota</taxon>
        <taxon>Diptera</taxon>
        <taxon>Brachycera</taxon>
        <taxon>Muscomorpha</taxon>
        <taxon>Ephydroidea</taxon>
        <taxon>Drosophilidae</taxon>
        <taxon>Drosophila</taxon>
    </lineage>
</organism>
<dbReference type="PANTHER" id="PTHR21112">
    <property type="entry name" value="CHEMOSENSORY PROTEIN A 29A-RELATED"/>
    <property type="match status" value="1"/>
</dbReference>
<dbReference type="OrthoDB" id="7851871at2759"/>
<proteinExistence type="predicted"/>
<keyword evidence="3" id="KW-1185">Reference proteome</keyword>
<dbReference type="PANTHER" id="PTHR21112:SF0">
    <property type="entry name" value="CHEMOSENSORY PROTEIN A 29A-RELATED"/>
    <property type="match status" value="1"/>
</dbReference>
<dbReference type="InterPro" id="IPR010512">
    <property type="entry name" value="DUF1091"/>
</dbReference>
<keyword evidence="1" id="KW-0732">Signal</keyword>
<dbReference type="InParanoid" id="B4LJ76"/>
<dbReference type="SMART" id="SM00697">
    <property type="entry name" value="DM8"/>
    <property type="match status" value="1"/>
</dbReference>
<accession>B4LJ76</accession>
<evidence type="ECO:0000256" key="1">
    <source>
        <dbReference type="SAM" id="SignalP"/>
    </source>
</evidence>
<evidence type="ECO:0000313" key="2">
    <source>
        <dbReference type="EMBL" id="EDW61512.2"/>
    </source>
</evidence>
<dbReference type="HOGENOM" id="CLU_115081_1_0_1"/>
<reference evidence="2 3" key="1">
    <citation type="journal article" date="2007" name="Nature">
        <title>Evolution of genes and genomes on the Drosophila phylogeny.</title>
        <authorList>
            <consortium name="Drosophila 12 Genomes Consortium"/>
            <person name="Clark A.G."/>
            <person name="Eisen M.B."/>
            <person name="Smith D.R."/>
            <person name="Bergman C.M."/>
            <person name="Oliver B."/>
            <person name="Markow T.A."/>
            <person name="Kaufman T.C."/>
            <person name="Kellis M."/>
            <person name="Gelbart W."/>
            <person name="Iyer V.N."/>
            <person name="Pollard D.A."/>
            <person name="Sackton T.B."/>
            <person name="Larracuente A.M."/>
            <person name="Singh N.D."/>
            <person name="Abad J.P."/>
            <person name="Abt D.N."/>
            <person name="Adryan B."/>
            <person name="Aguade M."/>
            <person name="Akashi H."/>
            <person name="Anderson W.W."/>
            <person name="Aquadro C.F."/>
            <person name="Ardell D.H."/>
            <person name="Arguello R."/>
            <person name="Artieri C.G."/>
            <person name="Barbash D.A."/>
            <person name="Barker D."/>
            <person name="Barsanti P."/>
            <person name="Batterham P."/>
            <person name="Batzoglou S."/>
            <person name="Begun D."/>
            <person name="Bhutkar A."/>
            <person name="Blanco E."/>
            <person name="Bosak S.A."/>
            <person name="Bradley R.K."/>
            <person name="Brand A.D."/>
            <person name="Brent M.R."/>
            <person name="Brooks A.N."/>
            <person name="Brown R.H."/>
            <person name="Butlin R.K."/>
            <person name="Caggese C."/>
            <person name="Calvi B.R."/>
            <person name="Bernardo de Carvalho A."/>
            <person name="Caspi A."/>
            <person name="Castrezana S."/>
            <person name="Celniker S.E."/>
            <person name="Chang J.L."/>
            <person name="Chapple C."/>
            <person name="Chatterji S."/>
            <person name="Chinwalla A."/>
            <person name="Civetta A."/>
            <person name="Clifton S.W."/>
            <person name="Comeron J.M."/>
            <person name="Costello J.C."/>
            <person name="Coyne J.A."/>
            <person name="Daub J."/>
            <person name="David R.G."/>
            <person name="Delcher A.L."/>
            <person name="Delehaunty K."/>
            <person name="Do C.B."/>
            <person name="Ebling H."/>
            <person name="Edwards K."/>
            <person name="Eickbush T."/>
            <person name="Evans J.D."/>
            <person name="Filipski A."/>
            <person name="Findeiss S."/>
            <person name="Freyhult E."/>
            <person name="Fulton L."/>
            <person name="Fulton R."/>
            <person name="Garcia A.C."/>
            <person name="Gardiner A."/>
            <person name="Garfield D.A."/>
            <person name="Garvin B.E."/>
            <person name="Gibson G."/>
            <person name="Gilbert D."/>
            <person name="Gnerre S."/>
            <person name="Godfrey J."/>
            <person name="Good R."/>
            <person name="Gotea V."/>
            <person name="Gravely B."/>
            <person name="Greenberg A.J."/>
            <person name="Griffiths-Jones S."/>
            <person name="Gross S."/>
            <person name="Guigo R."/>
            <person name="Gustafson E.A."/>
            <person name="Haerty W."/>
            <person name="Hahn M.W."/>
            <person name="Halligan D.L."/>
            <person name="Halpern A.L."/>
            <person name="Halter G.M."/>
            <person name="Han M.V."/>
            <person name="Heger A."/>
            <person name="Hillier L."/>
            <person name="Hinrichs A.S."/>
            <person name="Holmes I."/>
            <person name="Hoskins R.A."/>
            <person name="Hubisz M.J."/>
            <person name="Hultmark D."/>
            <person name="Huntley M.A."/>
            <person name="Jaffe D.B."/>
            <person name="Jagadeeshan S."/>
            <person name="Jeck W.R."/>
            <person name="Johnson J."/>
            <person name="Jones C.D."/>
            <person name="Jordan W.C."/>
            <person name="Karpen G.H."/>
            <person name="Kataoka E."/>
            <person name="Keightley P.D."/>
            <person name="Kheradpour P."/>
            <person name="Kirkness E.F."/>
            <person name="Koerich L.B."/>
            <person name="Kristiansen K."/>
            <person name="Kudrna D."/>
            <person name="Kulathinal R.J."/>
            <person name="Kumar S."/>
            <person name="Kwok R."/>
            <person name="Lander E."/>
            <person name="Langley C.H."/>
            <person name="Lapoint R."/>
            <person name="Lazzaro B.P."/>
            <person name="Lee S.J."/>
            <person name="Levesque L."/>
            <person name="Li R."/>
            <person name="Lin C.F."/>
            <person name="Lin M.F."/>
            <person name="Lindblad-Toh K."/>
            <person name="Llopart A."/>
            <person name="Long M."/>
            <person name="Low L."/>
            <person name="Lozovsky E."/>
            <person name="Lu J."/>
            <person name="Luo M."/>
            <person name="Machado C.A."/>
            <person name="Makalowski W."/>
            <person name="Marzo M."/>
            <person name="Matsuda M."/>
            <person name="Matzkin L."/>
            <person name="McAllister B."/>
            <person name="McBride C.S."/>
            <person name="McKernan B."/>
            <person name="McKernan K."/>
            <person name="Mendez-Lago M."/>
            <person name="Minx P."/>
            <person name="Mollenhauer M.U."/>
            <person name="Montooth K."/>
            <person name="Mount S.M."/>
            <person name="Mu X."/>
            <person name="Myers E."/>
            <person name="Negre B."/>
            <person name="Newfeld S."/>
            <person name="Nielsen R."/>
            <person name="Noor M.A."/>
            <person name="O'Grady P."/>
            <person name="Pachter L."/>
            <person name="Papaceit M."/>
            <person name="Parisi M.J."/>
            <person name="Parisi M."/>
            <person name="Parts L."/>
            <person name="Pedersen J.S."/>
            <person name="Pesole G."/>
            <person name="Phillippy A.M."/>
            <person name="Ponting C.P."/>
            <person name="Pop M."/>
            <person name="Porcelli D."/>
            <person name="Powell J.R."/>
            <person name="Prohaska S."/>
            <person name="Pruitt K."/>
            <person name="Puig M."/>
            <person name="Quesneville H."/>
            <person name="Ram K.R."/>
            <person name="Rand D."/>
            <person name="Rasmussen M.D."/>
            <person name="Reed L.K."/>
            <person name="Reenan R."/>
            <person name="Reily A."/>
            <person name="Remington K.A."/>
            <person name="Rieger T.T."/>
            <person name="Ritchie M.G."/>
            <person name="Robin C."/>
            <person name="Rogers Y.H."/>
            <person name="Rohde C."/>
            <person name="Rozas J."/>
            <person name="Rubenfield M.J."/>
            <person name="Ruiz A."/>
            <person name="Russo S."/>
            <person name="Salzberg S.L."/>
            <person name="Sanchez-Gracia A."/>
            <person name="Saranga D.J."/>
            <person name="Sato H."/>
            <person name="Schaeffer S.W."/>
            <person name="Schatz M.C."/>
            <person name="Schlenke T."/>
            <person name="Schwartz R."/>
            <person name="Segarra C."/>
            <person name="Singh R.S."/>
            <person name="Sirot L."/>
            <person name="Sirota M."/>
            <person name="Sisneros N.B."/>
            <person name="Smith C.D."/>
            <person name="Smith T.F."/>
            <person name="Spieth J."/>
            <person name="Stage D.E."/>
            <person name="Stark A."/>
            <person name="Stephan W."/>
            <person name="Strausberg R.L."/>
            <person name="Strempel S."/>
            <person name="Sturgill D."/>
            <person name="Sutton G."/>
            <person name="Sutton G.G."/>
            <person name="Tao W."/>
            <person name="Teichmann S."/>
            <person name="Tobari Y.N."/>
            <person name="Tomimura Y."/>
            <person name="Tsolas J.M."/>
            <person name="Valente V.L."/>
            <person name="Venter E."/>
            <person name="Venter J.C."/>
            <person name="Vicario S."/>
            <person name="Vieira F.G."/>
            <person name="Vilella A.J."/>
            <person name="Villasante A."/>
            <person name="Walenz B."/>
            <person name="Wang J."/>
            <person name="Wasserman M."/>
            <person name="Watts T."/>
            <person name="Wilson D."/>
            <person name="Wilson R.K."/>
            <person name="Wing R.A."/>
            <person name="Wolfner M.F."/>
            <person name="Wong A."/>
            <person name="Wong G.K."/>
            <person name="Wu C.I."/>
            <person name="Wu G."/>
            <person name="Yamamoto D."/>
            <person name="Yang H.P."/>
            <person name="Yang S.P."/>
            <person name="Yorke J.A."/>
            <person name="Yoshida K."/>
            <person name="Zdobnov E."/>
            <person name="Zhang P."/>
            <person name="Zhang Y."/>
            <person name="Zimin A.V."/>
            <person name="Baldwin J."/>
            <person name="Abdouelleil A."/>
            <person name="Abdulkadir J."/>
            <person name="Abebe A."/>
            <person name="Abera B."/>
            <person name="Abreu J."/>
            <person name="Acer S.C."/>
            <person name="Aftuck L."/>
            <person name="Alexander A."/>
            <person name="An P."/>
            <person name="Anderson E."/>
            <person name="Anderson S."/>
            <person name="Arachi H."/>
            <person name="Azer M."/>
            <person name="Bachantsang P."/>
            <person name="Barry A."/>
            <person name="Bayul T."/>
            <person name="Berlin A."/>
            <person name="Bessette D."/>
            <person name="Bloom T."/>
            <person name="Blye J."/>
            <person name="Boguslavskiy L."/>
            <person name="Bonnet C."/>
            <person name="Boukhgalter B."/>
            <person name="Bourzgui I."/>
            <person name="Brown A."/>
            <person name="Cahill P."/>
            <person name="Channer S."/>
            <person name="Cheshatsang Y."/>
            <person name="Chuda L."/>
            <person name="Citroen M."/>
            <person name="Collymore A."/>
            <person name="Cooke P."/>
            <person name="Costello M."/>
            <person name="D'Aco K."/>
            <person name="Daza R."/>
            <person name="De Haan G."/>
            <person name="DeGray S."/>
            <person name="DeMaso C."/>
            <person name="Dhargay N."/>
            <person name="Dooley K."/>
            <person name="Dooley E."/>
            <person name="Doricent M."/>
            <person name="Dorje P."/>
            <person name="Dorjee K."/>
            <person name="Dupes A."/>
            <person name="Elong R."/>
            <person name="Falk J."/>
            <person name="Farina A."/>
            <person name="Faro S."/>
            <person name="Ferguson D."/>
            <person name="Fisher S."/>
            <person name="Foley C.D."/>
            <person name="Franke A."/>
            <person name="Friedrich D."/>
            <person name="Gadbois L."/>
            <person name="Gearin G."/>
            <person name="Gearin C.R."/>
            <person name="Giannoukos G."/>
            <person name="Goode T."/>
            <person name="Graham J."/>
            <person name="Grandbois E."/>
            <person name="Grewal S."/>
            <person name="Gyaltsen K."/>
            <person name="Hafez N."/>
            <person name="Hagos B."/>
            <person name="Hall J."/>
            <person name="Henson C."/>
            <person name="Hollinger A."/>
            <person name="Honan T."/>
            <person name="Huard M.D."/>
            <person name="Hughes L."/>
            <person name="Hurhula B."/>
            <person name="Husby M.E."/>
            <person name="Kamat A."/>
            <person name="Kanga B."/>
            <person name="Kashin S."/>
            <person name="Khazanovich D."/>
            <person name="Kisner P."/>
            <person name="Lance K."/>
            <person name="Lara M."/>
            <person name="Lee W."/>
            <person name="Lennon N."/>
            <person name="Letendre F."/>
            <person name="LeVine R."/>
            <person name="Lipovsky A."/>
            <person name="Liu X."/>
            <person name="Liu J."/>
            <person name="Liu S."/>
            <person name="Lokyitsang T."/>
            <person name="Lokyitsang Y."/>
            <person name="Lubonja R."/>
            <person name="Lui A."/>
            <person name="MacDonald P."/>
            <person name="Magnisalis V."/>
            <person name="Maru K."/>
            <person name="Matthews C."/>
            <person name="McCusker W."/>
            <person name="McDonough S."/>
            <person name="Mehta T."/>
            <person name="Meldrim J."/>
            <person name="Meneus L."/>
            <person name="Mihai O."/>
            <person name="Mihalev A."/>
            <person name="Mihova T."/>
            <person name="Mittelman R."/>
            <person name="Mlenga V."/>
            <person name="Montmayeur A."/>
            <person name="Mulrain L."/>
            <person name="Navidi A."/>
            <person name="Naylor J."/>
            <person name="Negash T."/>
            <person name="Nguyen T."/>
            <person name="Nguyen N."/>
            <person name="Nicol R."/>
            <person name="Norbu C."/>
            <person name="Norbu N."/>
            <person name="Novod N."/>
            <person name="O'Neill B."/>
            <person name="Osman S."/>
            <person name="Markiewicz E."/>
            <person name="Oyono O.L."/>
            <person name="Patti C."/>
            <person name="Phunkhang P."/>
            <person name="Pierre F."/>
            <person name="Priest M."/>
            <person name="Raghuraman S."/>
            <person name="Rege F."/>
            <person name="Reyes R."/>
            <person name="Rise C."/>
            <person name="Rogov P."/>
            <person name="Ross K."/>
            <person name="Ryan E."/>
            <person name="Settipalli S."/>
            <person name="Shea T."/>
            <person name="Sherpa N."/>
            <person name="Shi L."/>
            <person name="Shih D."/>
            <person name="Sparrow T."/>
            <person name="Spaulding J."/>
            <person name="Stalker J."/>
            <person name="Stange-Thomann N."/>
            <person name="Stavropoulos S."/>
            <person name="Stone C."/>
            <person name="Strader C."/>
            <person name="Tesfaye S."/>
            <person name="Thomson T."/>
            <person name="Thoulutsang Y."/>
            <person name="Thoulutsang D."/>
            <person name="Topham K."/>
            <person name="Topping I."/>
            <person name="Tsamla T."/>
            <person name="Vassiliev H."/>
            <person name="Vo A."/>
            <person name="Wangchuk T."/>
            <person name="Wangdi T."/>
            <person name="Weiand M."/>
            <person name="Wilkinson J."/>
            <person name="Wilson A."/>
            <person name="Yadav S."/>
            <person name="Young G."/>
            <person name="Yu Q."/>
            <person name="Zembek L."/>
            <person name="Zhong D."/>
            <person name="Zimmer A."/>
            <person name="Zwirko Z."/>
            <person name="Jaffe D.B."/>
            <person name="Alvarez P."/>
            <person name="Brockman W."/>
            <person name="Butler J."/>
            <person name="Chin C."/>
            <person name="Gnerre S."/>
            <person name="Grabherr M."/>
            <person name="Kleber M."/>
            <person name="Mauceli E."/>
            <person name="MacCallum I."/>
        </authorList>
    </citation>
    <scope>NUCLEOTIDE SEQUENCE [LARGE SCALE GENOMIC DNA]</scope>
    <source>
        <strain evidence="3">Tucson 15010-1051.87</strain>
    </source>
</reference>
<gene>
    <name evidence="2" type="primary">Dvir\GJ22094</name>
    <name evidence="2" type="ORF">Dvir_GJ22094</name>
</gene>
<dbReference type="Proteomes" id="UP000008792">
    <property type="component" value="Unassembled WGS sequence"/>
</dbReference>